<dbReference type="FunFam" id="3.30.230.70:FF:000003">
    <property type="entry name" value="Ribonuclease PH"/>
    <property type="match status" value="1"/>
</dbReference>
<dbReference type="GO" id="GO:0008033">
    <property type="term" value="P:tRNA processing"/>
    <property type="evidence" value="ECO:0007669"/>
    <property type="project" value="UniProtKB-UniRule"/>
</dbReference>
<feature type="binding site" evidence="6">
    <location>
        <begin position="132"/>
        <end position="134"/>
    </location>
    <ligand>
        <name>phosphate</name>
        <dbReference type="ChEBI" id="CHEBI:43474"/>
        <note>substrate</note>
    </ligand>
</feature>
<dbReference type="Pfam" id="PF01138">
    <property type="entry name" value="RNase_PH"/>
    <property type="match status" value="1"/>
</dbReference>
<dbReference type="SUPFAM" id="SSF55666">
    <property type="entry name" value="Ribonuclease PH domain 2-like"/>
    <property type="match status" value="1"/>
</dbReference>
<dbReference type="GO" id="GO:0000175">
    <property type="term" value="F:3'-5'-RNA exonuclease activity"/>
    <property type="evidence" value="ECO:0007669"/>
    <property type="project" value="UniProtKB-UniRule"/>
</dbReference>
<dbReference type="Pfam" id="PF03725">
    <property type="entry name" value="RNase_PH_C"/>
    <property type="match status" value="1"/>
</dbReference>
<feature type="domain" description="Exoribonuclease phosphorolytic" evidence="7">
    <location>
        <begin position="11"/>
        <end position="146"/>
    </location>
</feature>
<evidence type="ECO:0000256" key="2">
    <source>
        <dbReference type="ARBA" id="ARBA00022552"/>
    </source>
</evidence>
<dbReference type="GO" id="GO:0009022">
    <property type="term" value="F:tRNA nucleotidyltransferase activity"/>
    <property type="evidence" value="ECO:0007669"/>
    <property type="project" value="UniProtKB-UniRule"/>
</dbReference>
<dbReference type="GO" id="GO:0031125">
    <property type="term" value="P:rRNA 3'-end processing"/>
    <property type="evidence" value="ECO:0007669"/>
    <property type="project" value="UniProtKB-ARBA"/>
</dbReference>
<name>A0A1F7WKK5_9BACT</name>
<dbReference type="PANTHER" id="PTHR11953">
    <property type="entry name" value="EXOSOME COMPLEX COMPONENT"/>
    <property type="match status" value="1"/>
</dbReference>
<dbReference type="EMBL" id="MGFH01000170">
    <property type="protein sequence ID" value="OGM03364.1"/>
    <property type="molecule type" value="Genomic_DNA"/>
</dbReference>
<keyword evidence="2 6" id="KW-0698">rRNA processing</keyword>
<evidence type="ECO:0000313" key="9">
    <source>
        <dbReference type="EMBL" id="OGM03364.1"/>
    </source>
</evidence>
<dbReference type="InterPro" id="IPR001247">
    <property type="entry name" value="ExoRNase_PH_dom1"/>
</dbReference>
<reference evidence="9 10" key="1">
    <citation type="journal article" date="2016" name="Nat. Commun.">
        <title>Thousands of microbial genomes shed light on interconnected biogeochemical processes in an aquifer system.</title>
        <authorList>
            <person name="Anantharaman K."/>
            <person name="Brown C.T."/>
            <person name="Hug L.A."/>
            <person name="Sharon I."/>
            <person name="Castelle C.J."/>
            <person name="Probst A.J."/>
            <person name="Thomas B.C."/>
            <person name="Singh A."/>
            <person name="Wilkins M.J."/>
            <person name="Karaoz U."/>
            <person name="Brodie E.L."/>
            <person name="Williams K.H."/>
            <person name="Hubbard S.S."/>
            <person name="Banfield J.F."/>
        </authorList>
    </citation>
    <scope>NUCLEOTIDE SEQUENCE [LARGE SCALE GENOMIC DNA]</scope>
</reference>
<dbReference type="NCBIfam" id="TIGR01966">
    <property type="entry name" value="RNasePH"/>
    <property type="match status" value="1"/>
</dbReference>
<dbReference type="PROSITE" id="PS01277">
    <property type="entry name" value="RIBONUCLEASE_PH"/>
    <property type="match status" value="1"/>
</dbReference>
<evidence type="ECO:0000256" key="4">
    <source>
        <dbReference type="ARBA" id="ARBA00022694"/>
    </source>
</evidence>
<evidence type="ECO:0000256" key="1">
    <source>
        <dbReference type="ARBA" id="ARBA00006678"/>
    </source>
</evidence>
<evidence type="ECO:0000259" key="8">
    <source>
        <dbReference type="Pfam" id="PF03725"/>
    </source>
</evidence>
<comment type="caution">
    <text evidence="9">The sequence shown here is derived from an EMBL/GenBank/DDBJ whole genome shotgun (WGS) entry which is preliminary data.</text>
</comment>
<feature type="binding site" evidence="6">
    <location>
        <position position="94"/>
    </location>
    <ligand>
        <name>phosphate</name>
        <dbReference type="ChEBI" id="CHEBI:43474"/>
        <note>substrate</note>
    </ligand>
</feature>
<dbReference type="Proteomes" id="UP000178735">
    <property type="component" value="Unassembled WGS sequence"/>
</dbReference>
<dbReference type="InterPro" id="IPR015847">
    <property type="entry name" value="ExoRNase_PH_dom2"/>
</dbReference>
<keyword evidence="6" id="KW-0548">Nucleotidyltransferase</keyword>
<dbReference type="CDD" id="cd11362">
    <property type="entry name" value="RNase_PH_bact"/>
    <property type="match status" value="1"/>
</dbReference>
<dbReference type="InterPro" id="IPR036345">
    <property type="entry name" value="ExoRNase_PH_dom2_sf"/>
</dbReference>
<organism evidence="9 10">
    <name type="scientific">Candidatus Wallbacteria bacterium GWC2_49_35</name>
    <dbReference type="NCBI Taxonomy" id="1817813"/>
    <lineage>
        <taxon>Bacteria</taxon>
        <taxon>Candidatus Walliibacteriota</taxon>
    </lineage>
</organism>
<protein>
    <recommendedName>
        <fullName evidence="6">Ribonuclease PH</fullName>
        <shortName evidence="6">RNase PH</shortName>
        <ecNumber evidence="6">2.7.7.56</ecNumber>
    </recommendedName>
    <alternativeName>
        <fullName evidence="6">tRNA nucleotidyltransferase</fullName>
    </alternativeName>
</protein>
<dbReference type="GO" id="GO:0000049">
    <property type="term" value="F:tRNA binding"/>
    <property type="evidence" value="ECO:0007669"/>
    <property type="project" value="UniProtKB-UniRule"/>
</dbReference>
<feature type="domain" description="Exoribonuclease phosphorolytic" evidence="8">
    <location>
        <begin position="168"/>
        <end position="230"/>
    </location>
</feature>
<evidence type="ECO:0000256" key="6">
    <source>
        <dbReference type="HAMAP-Rule" id="MF_00564"/>
    </source>
</evidence>
<gene>
    <name evidence="6" type="primary">rph</name>
    <name evidence="9" type="ORF">A2008_13095</name>
</gene>
<evidence type="ECO:0000259" key="7">
    <source>
        <dbReference type="Pfam" id="PF01138"/>
    </source>
</evidence>
<evidence type="ECO:0000256" key="3">
    <source>
        <dbReference type="ARBA" id="ARBA00022555"/>
    </source>
</evidence>
<dbReference type="InterPro" id="IPR020568">
    <property type="entry name" value="Ribosomal_Su5_D2-typ_SF"/>
</dbReference>
<keyword evidence="5" id="KW-0694">RNA-binding</keyword>
<dbReference type="GO" id="GO:0016075">
    <property type="term" value="P:rRNA catabolic process"/>
    <property type="evidence" value="ECO:0007669"/>
    <property type="project" value="UniProtKB-UniRule"/>
</dbReference>
<dbReference type="HAMAP" id="MF_00564">
    <property type="entry name" value="RNase_PH"/>
    <property type="match status" value="1"/>
</dbReference>
<dbReference type="InterPro" id="IPR002381">
    <property type="entry name" value="RNase_PH_bac-type"/>
</dbReference>
<accession>A0A1F7WKK5</accession>
<comment type="function">
    <text evidence="6">Phosphorolytic 3'-5' exoribonuclease that plays an important role in tRNA 3'-end maturation. Removes nucleotide residues following the 3'-CCA terminus of tRNAs; can also add nucleotides to the ends of RNA molecules by using nucleoside diphosphates as substrates, but this may not be physiologically important. Probably plays a role in initiation of 16S rRNA degradation (leading to ribosome degradation) during starvation.</text>
</comment>
<dbReference type="AlphaFoldDB" id="A0A1F7WKK5"/>
<comment type="catalytic activity">
    <reaction evidence="6">
        <text>tRNA(n+1) + phosphate = tRNA(n) + a ribonucleoside 5'-diphosphate</text>
        <dbReference type="Rhea" id="RHEA:10628"/>
        <dbReference type="Rhea" id="RHEA-COMP:17343"/>
        <dbReference type="Rhea" id="RHEA-COMP:17344"/>
        <dbReference type="ChEBI" id="CHEBI:43474"/>
        <dbReference type="ChEBI" id="CHEBI:57930"/>
        <dbReference type="ChEBI" id="CHEBI:173114"/>
        <dbReference type="EC" id="2.7.7.56"/>
    </reaction>
</comment>
<evidence type="ECO:0000256" key="5">
    <source>
        <dbReference type="ARBA" id="ARBA00022884"/>
    </source>
</evidence>
<dbReference type="STRING" id="1817813.A2008_13095"/>
<dbReference type="Gene3D" id="3.30.230.70">
    <property type="entry name" value="GHMP Kinase, N-terminal domain"/>
    <property type="match status" value="1"/>
</dbReference>
<keyword evidence="4 6" id="KW-0819">tRNA processing</keyword>
<dbReference type="PANTHER" id="PTHR11953:SF0">
    <property type="entry name" value="EXOSOME COMPLEX COMPONENT RRP41"/>
    <property type="match status" value="1"/>
</dbReference>
<comment type="similarity">
    <text evidence="1 6">Belongs to the RNase PH family.</text>
</comment>
<dbReference type="InterPro" id="IPR018336">
    <property type="entry name" value="RNase_PH_CS"/>
</dbReference>
<evidence type="ECO:0000313" key="10">
    <source>
        <dbReference type="Proteomes" id="UP000178735"/>
    </source>
</evidence>
<dbReference type="InterPro" id="IPR027408">
    <property type="entry name" value="PNPase/RNase_PH_dom_sf"/>
</dbReference>
<dbReference type="SUPFAM" id="SSF54211">
    <property type="entry name" value="Ribosomal protein S5 domain 2-like"/>
    <property type="match status" value="1"/>
</dbReference>
<keyword evidence="6" id="KW-0808">Transferase</keyword>
<comment type="subunit">
    <text evidence="6">Homohexameric ring arranged as a trimer of dimers.</text>
</comment>
<dbReference type="InterPro" id="IPR050080">
    <property type="entry name" value="RNase_PH"/>
</dbReference>
<sequence>MKRIDGRGLNELRPVSITRDYLKFAEGSVLIEMGNTKVIVAISIEDGNVPPFIKARNASAPVKGGWITAEYSMLPRAGHDRSARASTKGRPDGRALEIQRLIGRVLRTICDPAKIGERTIYIDCDVIQADGGTRTASITGAYVALKGALDTLVKQGKLKENPITIQLAAVSVGVIDGEMMLDLCYEEDSRAEVDMNVIMTSKKEIIEVQGTAEKDPFSVDTMNKFIEVGYGGIKGLMAAQDAALK</sequence>
<keyword evidence="3 6" id="KW-0820">tRNA-binding</keyword>
<proteinExistence type="inferred from homology"/>
<dbReference type="EC" id="2.7.7.56" evidence="6"/>